<evidence type="ECO:0000313" key="2">
    <source>
        <dbReference type="EMBL" id="MDQ0150813.1"/>
    </source>
</evidence>
<protein>
    <submittedName>
        <fullName evidence="2">GrpB-like predicted nucleotidyltransferase (UPF0157 family)</fullName>
    </submittedName>
</protein>
<organism evidence="2 3">
    <name type="scientific">Eubacterium multiforme</name>
    <dbReference type="NCBI Taxonomy" id="83339"/>
    <lineage>
        <taxon>Bacteria</taxon>
        <taxon>Bacillati</taxon>
        <taxon>Bacillota</taxon>
        <taxon>Clostridia</taxon>
        <taxon>Eubacteriales</taxon>
        <taxon>Eubacteriaceae</taxon>
        <taxon>Eubacterium</taxon>
    </lineage>
</organism>
<dbReference type="SUPFAM" id="SSF81301">
    <property type="entry name" value="Nucleotidyltransferase"/>
    <property type="match status" value="1"/>
</dbReference>
<reference evidence="2 3" key="1">
    <citation type="submission" date="2023-07" db="EMBL/GenBank/DDBJ databases">
        <title>Genomic Encyclopedia of Type Strains, Phase IV (KMG-IV): sequencing the most valuable type-strain genomes for metagenomic binning, comparative biology and taxonomic classification.</title>
        <authorList>
            <person name="Goeker M."/>
        </authorList>
    </citation>
    <scope>NUCLEOTIDE SEQUENCE [LARGE SCALE GENOMIC DNA]</scope>
    <source>
        <strain evidence="2 3">DSM 20694</strain>
    </source>
</reference>
<keyword evidence="3" id="KW-1185">Reference proteome</keyword>
<dbReference type="InterPro" id="IPR007344">
    <property type="entry name" value="GrpB/CoaE"/>
</dbReference>
<dbReference type="Gene3D" id="3.10.450.50">
    <property type="match status" value="1"/>
</dbReference>
<dbReference type="RefSeq" id="WP_307487617.1">
    <property type="nucleotide sequence ID" value="NZ_JAUSUF010000013.1"/>
</dbReference>
<dbReference type="PANTHER" id="PTHR34822">
    <property type="entry name" value="GRPB DOMAIN PROTEIN (AFU_ORTHOLOGUE AFUA_1G01530)"/>
    <property type="match status" value="1"/>
</dbReference>
<dbReference type="InterPro" id="IPR043519">
    <property type="entry name" value="NT_sf"/>
</dbReference>
<sequence length="297" mass="35722">MINEDKARVIEVVPYDENWEKEFIKESRKIKDIMNDEIIKIHHIGSTSIKGIYAKPVIDILIEVKDIKNIDNYNEAMMKLGYIKKGEFGIKERRFFIKGLYNRTHHIHIFQTGNKEIKRHLNFRDYMNSNKDEAKKYENLKIDLAKKFKYDIDGYCNGKNDFIKNIDKKADRWSKESIVKKYFNSWIVNDNSVLEETFSKNVSYIESWGPAYSGLEEIKKWFDDWHKNSEVLNWDIKDIIILDKTFICQWYFKHKHNEDINDFNGVSWIKFNDDNKIIELKEFMSVLPLRYPYKSIK</sequence>
<feature type="domain" description="SnoaL-like" evidence="1">
    <location>
        <begin position="179"/>
        <end position="279"/>
    </location>
</feature>
<dbReference type="InterPro" id="IPR037401">
    <property type="entry name" value="SnoaL-like"/>
</dbReference>
<dbReference type="Pfam" id="PF12680">
    <property type="entry name" value="SnoaL_2"/>
    <property type="match status" value="1"/>
</dbReference>
<dbReference type="PANTHER" id="PTHR34822:SF1">
    <property type="entry name" value="GRPB FAMILY PROTEIN"/>
    <property type="match status" value="1"/>
</dbReference>
<proteinExistence type="predicted"/>
<evidence type="ECO:0000313" key="3">
    <source>
        <dbReference type="Proteomes" id="UP001228504"/>
    </source>
</evidence>
<name>A0ABT9UWW4_9FIRM</name>
<accession>A0ABT9UWW4</accession>
<dbReference type="Gene3D" id="3.30.460.10">
    <property type="entry name" value="Beta Polymerase, domain 2"/>
    <property type="match status" value="1"/>
</dbReference>
<gene>
    <name evidence="2" type="ORF">J2S18_002787</name>
</gene>
<dbReference type="Proteomes" id="UP001228504">
    <property type="component" value="Unassembled WGS sequence"/>
</dbReference>
<evidence type="ECO:0000259" key="1">
    <source>
        <dbReference type="Pfam" id="PF12680"/>
    </source>
</evidence>
<dbReference type="SUPFAM" id="SSF54427">
    <property type="entry name" value="NTF2-like"/>
    <property type="match status" value="1"/>
</dbReference>
<comment type="caution">
    <text evidence="2">The sequence shown here is derived from an EMBL/GenBank/DDBJ whole genome shotgun (WGS) entry which is preliminary data.</text>
</comment>
<dbReference type="InterPro" id="IPR032710">
    <property type="entry name" value="NTF2-like_dom_sf"/>
</dbReference>
<dbReference type="EMBL" id="JAUSUF010000013">
    <property type="protein sequence ID" value="MDQ0150813.1"/>
    <property type="molecule type" value="Genomic_DNA"/>
</dbReference>
<dbReference type="Pfam" id="PF04229">
    <property type="entry name" value="GrpB"/>
    <property type="match status" value="1"/>
</dbReference>